<reference evidence="3 4" key="1">
    <citation type="submission" date="2018-06" db="EMBL/GenBank/DDBJ databases">
        <authorList>
            <consortium name="Pathogen Informatics"/>
            <person name="Doyle S."/>
        </authorList>
    </citation>
    <scope>NUCLEOTIDE SEQUENCE [LARGE SCALE GENOMIC DNA]</scope>
    <source>
        <strain evidence="3 4">NCTC9426</strain>
    </source>
</reference>
<keyword evidence="1" id="KW-1133">Transmembrane helix</keyword>
<dbReference type="EMBL" id="UGPZ01000003">
    <property type="protein sequence ID" value="STY93416.1"/>
    <property type="molecule type" value="Genomic_DNA"/>
</dbReference>
<accession>A0A1T0A8P9</accession>
<evidence type="ECO:0000313" key="4">
    <source>
        <dbReference type="Proteomes" id="UP000254133"/>
    </source>
</evidence>
<feature type="transmembrane region" description="Helical" evidence="1">
    <location>
        <begin position="5"/>
        <end position="21"/>
    </location>
</feature>
<dbReference type="RefSeq" id="WP_078273443.1">
    <property type="nucleotide sequence ID" value="NZ_MUXV01000009.1"/>
</dbReference>
<dbReference type="EMBL" id="UGPZ01000003">
    <property type="protein sequence ID" value="STY93195.1"/>
    <property type="molecule type" value="Genomic_DNA"/>
</dbReference>
<name>A0A1T0A8P9_MORBO</name>
<organism evidence="3 4">
    <name type="scientific">Moraxella bovis</name>
    <dbReference type="NCBI Taxonomy" id="476"/>
    <lineage>
        <taxon>Bacteria</taxon>
        <taxon>Pseudomonadati</taxon>
        <taxon>Pseudomonadota</taxon>
        <taxon>Gammaproteobacteria</taxon>
        <taxon>Moraxellales</taxon>
        <taxon>Moraxellaceae</taxon>
        <taxon>Moraxella</taxon>
    </lineage>
</organism>
<evidence type="ECO:0000313" key="2">
    <source>
        <dbReference type="EMBL" id="STY93195.1"/>
    </source>
</evidence>
<dbReference type="AlphaFoldDB" id="A0A1T0A8P9"/>
<evidence type="ECO:0000256" key="1">
    <source>
        <dbReference type="SAM" id="Phobius"/>
    </source>
</evidence>
<feature type="transmembrane region" description="Helical" evidence="1">
    <location>
        <begin position="72"/>
        <end position="95"/>
    </location>
</feature>
<evidence type="ECO:0000313" key="3">
    <source>
        <dbReference type="EMBL" id="STY93416.1"/>
    </source>
</evidence>
<sequence length="96" mass="11172">MMIIFWIICYLIKTYLIYLVYQDMSGLFSLPILNYIEILLILNFGLMIKCILGNSSYADFSVYKKFTIAEKVTLGFSNVLIILILASLHILYQIFL</sequence>
<keyword evidence="1" id="KW-0472">Membrane</keyword>
<proteinExistence type="predicted"/>
<protein>
    <submittedName>
        <fullName evidence="3">Uncharacterized protein</fullName>
    </submittedName>
</protein>
<dbReference type="Proteomes" id="UP000254133">
    <property type="component" value="Unassembled WGS sequence"/>
</dbReference>
<feature type="transmembrane region" description="Helical" evidence="1">
    <location>
        <begin position="33"/>
        <end position="52"/>
    </location>
</feature>
<gene>
    <name evidence="2" type="ORF">NCTC9426_01914</name>
    <name evidence="3" type="ORF">NCTC9426_02145</name>
</gene>
<keyword evidence="1" id="KW-0812">Transmembrane</keyword>